<reference evidence="1 2" key="1">
    <citation type="submission" date="2019-11" db="EMBL/GenBank/DDBJ databases">
        <authorList>
            <person name="Holert J."/>
        </authorList>
    </citation>
    <scope>NUCLEOTIDE SEQUENCE [LARGE SCALE GENOMIC DNA]</scope>
    <source>
        <strain evidence="1">SB11_3</strain>
    </source>
</reference>
<evidence type="ECO:0008006" key="3">
    <source>
        <dbReference type="Google" id="ProtNLM"/>
    </source>
</evidence>
<keyword evidence="2" id="KW-1185">Reference proteome</keyword>
<gene>
    <name evidence="1" type="ORF">OPDIPICF_02782</name>
</gene>
<dbReference type="Proteomes" id="UP000441399">
    <property type="component" value="Unassembled WGS sequence"/>
</dbReference>
<dbReference type="AlphaFoldDB" id="A0A5S9QVR1"/>
<name>A0A5S9QVR1_9GAMM</name>
<proteinExistence type="predicted"/>
<organism evidence="1 2">
    <name type="scientific">BD1-7 clade bacterium</name>
    <dbReference type="NCBI Taxonomy" id="2029982"/>
    <lineage>
        <taxon>Bacteria</taxon>
        <taxon>Pseudomonadati</taxon>
        <taxon>Pseudomonadota</taxon>
        <taxon>Gammaproteobacteria</taxon>
        <taxon>Cellvibrionales</taxon>
        <taxon>Spongiibacteraceae</taxon>
        <taxon>BD1-7 clade</taxon>
    </lineage>
</organism>
<evidence type="ECO:0000313" key="2">
    <source>
        <dbReference type="Proteomes" id="UP000441399"/>
    </source>
</evidence>
<evidence type="ECO:0000313" key="1">
    <source>
        <dbReference type="EMBL" id="CAA0123070.1"/>
    </source>
</evidence>
<protein>
    <recommendedName>
        <fullName evidence="3">Glycine-rich domain-containing protein-like</fullName>
    </recommendedName>
</protein>
<accession>A0A5S9QVR1</accession>
<sequence>MKQPIQPQVVAPITLALYNLEPNVAVLNFDRLKFKYCQSSESSMSEEQWDMAELEYRRYLSLKCFYPDVSLVPSKAVDELWHAHILDTQAYARDCQQVFGYFLHHFPYFGIHGKEDYNKLVTAFGETIALYEQHFGPYPKAWKQEAARCEDHACHAPSACACRSPGACK</sequence>
<dbReference type="EMBL" id="CACSIO010000045">
    <property type="protein sequence ID" value="CAA0123070.1"/>
    <property type="molecule type" value="Genomic_DNA"/>
</dbReference>